<protein>
    <submittedName>
        <fullName evidence="12">Kef-type K+ transport system, membrane component</fullName>
    </submittedName>
</protein>
<sequence>MDNTWYIATVWIGLALLASVISMRTAISVALVEICVGVIGGNFLGLDPKTEWISFLAGFGAILLTFLAGAEIEPDVLRKYGKESISIGFLSFLLPFLGAMAYALYVAKWTLEASMICGIALSTTSVAVVYAVMVETGLNKEELGKLILAACFVTDLGTVVALGILFAHYDLWLIIFAVVTTIVLIVTPWFTRWFFRVFSGHVSEPEIKLLFFLLFGLGWLATHANSEAVLPAYLLGLVVAGLFKDHKEMVRHLRTATFALLTPFYFLKAGTIVSLPAILTSIGLIIVLLVVKVSAKFIGVFPLTSAFRFSRKIGMYTTLLMSTGLTFGSISALFGYTRGIITQEQYTVLVTVVIGSAVIPTLIAQWFFEPEHHEVNGDWQK</sequence>
<dbReference type="Gene3D" id="1.20.1530.20">
    <property type="match status" value="1"/>
</dbReference>
<dbReference type="STRING" id="706587.Desti_2163"/>
<feature type="transmembrane region" description="Helical" evidence="10">
    <location>
        <begin position="207"/>
        <end position="222"/>
    </location>
</feature>
<dbReference type="InterPro" id="IPR038770">
    <property type="entry name" value="Na+/solute_symporter_sf"/>
</dbReference>
<dbReference type="OrthoDB" id="34089at2"/>
<organism evidence="12 13">
    <name type="scientific">Desulfomonile tiedjei (strain ATCC 49306 / DSM 6799 / DCB-1)</name>
    <dbReference type="NCBI Taxonomy" id="706587"/>
    <lineage>
        <taxon>Bacteria</taxon>
        <taxon>Pseudomonadati</taxon>
        <taxon>Thermodesulfobacteriota</taxon>
        <taxon>Desulfomonilia</taxon>
        <taxon>Desulfomonilales</taxon>
        <taxon>Desulfomonilaceae</taxon>
        <taxon>Desulfomonile</taxon>
    </lineage>
</organism>
<dbReference type="Proteomes" id="UP000006055">
    <property type="component" value="Chromosome"/>
</dbReference>
<feature type="transmembrane region" description="Helical" evidence="10">
    <location>
        <begin position="113"/>
        <end position="134"/>
    </location>
</feature>
<keyword evidence="5 10" id="KW-1133">Transmembrane helix</keyword>
<feature type="transmembrane region" description="Helical" evidence="10">
    <location>
        <begin position="313"/>
        <end position="334"/>
    </location>
</feature>
<dbReference type="EMBL" id="CP003360">
    <property type="protein sequence ID" value="AFM24860.1"/>
    <property type="molecule type" value="Genomic_DNA"/>
</dbReference>
<feature type="transmembrane region" description="Helical" evidence="10">
    <location>
        <begin position="146"/>
        <end position="166"/>
    </location>
</feature>
<evidence type="ECO:0000256" key="2">
    <source>
        <dbReference type="ARBA" id="ARBA00022448"/>
    </source>
</evidence>
<proteinExistence type="predicted"/>
<feature type="domain" description="Cation/H+ exchanger transmembrane" evidence="11">
    <location>
        <begin position="14"/>
        <end position="367"/>
    </location>
</feature>
<evidence type="ECO:0000256" key="8">
    <source>
        <dbReference type="ARBA" id="ARBA00023136"/>
    </source>
</evidence>
<dbReference type="PATRIC" id="fig|706587.4.peg.2489"/>
<evidence type="ECO:0000256" key="3">
    <source>
        <dbReference type="ARBA" id="ARBA00022449"/>
    </source>
</evidence>
<name>I4C5L9_DESTA</name>
<dbReference type="HOGENOM" id="CLU_061352_0_0_7"/>
<feature type="transmembrane region" description="Helical" evidence="10">
    <location>
        <begin position="265"/>
        <end position="293"/>
    </location>
</feature>
<dbReference type="GO" id="GO:0016020">
    <property type="term" value="C:membrane"/>
    <property type="evidence" value="ECO:0007669"/>
    <property type="project" value="UniProtKB-SubCell"/>
</dbReference>
<dbReference type="RefSeq" id="WP_014810003.1">
    <property type="nucleotide sequence ID" value="NC_018025.1"/>
</dbReference>
<feature type="transmembrane region" description="Helical" evidence="10">
    <location>
        <begin position="84"/>
        <end position="107"/>
    </location>
</feature>
<feature type="transmembrane region" description="Helical" evidence="10">
    <location>
        <begin position="29"/>
        <end position="46"/>
    </location>
</feature>
<evidence type="ECO:0000256" key="6">
    <source>
        <dbReference type="ARBA" id="ARBA00023053"/>
    </source>
</evidence>
<dbReference type="KEGG" id="dti:Desti_2163"/>
<dbReference type="Pfam" id="PF00999">
    <property type="entry name" value="Na_H_Exchanger"/>
    <property type="match status" value="1"/>
</dbReference>
<feature type="transmembrane region" description="Helical" evidence="10">
    <location>
        <begin position="52"/>
        <end position="72"/>
    </location>
</feature>
<comment type="subcellular location">
    <subcellularLocation>
        <location evidence="1">Membrane</location>
        <topology evidence="1">Multi-pass membrane protein</topology>
    </subcellularLocation>
</comment>
<keyword evidence="7" id="KW-0406">Ion transport</keyword>
<evidence type="ECO:0000313" key="13">
    <source>
        <dbReference type="Proteomes" id="UP000006055"/>
    </source>
</evidence>
<dbReference type="GO" id="GO:0006814">
    <property type="term" value="P:sodium ion transport"/>
    <property type="evidence" value="ECO:0007669"/>
    <property type="project" value="UniProtKB-KW"/>
</dbReference>
<feature type="transmembrane region" description="Helical" evidence="10">
    <location>
        <begin position="6"/>
        <end position="22"/>
    </location>
</feature>
<keyword evidence="4 10" id="KW-0812">Transmembrane</keyword>
<dbReference type="InterPro" id="IPR006153">
    <property type="entry name" value="Cation/H_exchanger_TM"/>
</dbReference>
<evidence type="ECO:0000256" key="4">
    <source>
        <dbReference type="ARBA" id="ARBA00022692"/>
    </source>
</evidence>
<dbReference type="PANTHER" id="PTHR43562:SF3">
    <property type="entry name" value="SODIUM ION_PROTON EXCHANGER (EUROFUNG)"/>
    <property type="match status" value="1"/>
</dbReference>
<dbReference type="AlphaFoldDB" id="I4C5L9"/>
<evidence type="ECO:0000256" key="1">
    <source>
        <dbReference type="ARBA" id="ARBA00004141"/>
    </source>
</evidence>
<evidence type="ECO:0000256" key="9">
    <source>
        <dbReference type="ARBA" id="ARBA00023201"/>
    </source>
</evidence>
<accession>I4C5L9</accession>
<keyword evidence="6" id="KW-0915">Sodium</keyword>
<evidence type="ECO:0000313" key="12">
    <source>
        <dbReference type="EMBL" id="AFM24860.1"/>
    </source>
</evidence>
<evidence type="ECO:0000259" key="11">
    <source>
        <dbReference type="Pfam" id="PF00999"/>
    </source>
</evidence>
<keyword evidence="8 10" id="KW-0472">Membrane</keyword>
<reference evidence="13" key="1">
    <citation type="submission" date="2012-06" db="EMBL/GenBank/DDBJ databases">
        <title>Complete sequence of chromosome of Desulfomonile tiedjei DSM 6799.</title>
        <authorList>
            <person name="Lucas S."/>
            <person name="Copeland A."/>
            <person name="Lapidus A."/>
            <person name="Glavina del Rio T."/>
            <person name="Dalin E."/>
            <person name="Tice H."/>
            <person name="Bruce D."/>
            <person name="Goodwin L."/>
            <person name="Pitluck S."/>
            <person name="Peters L."/>
            <person name="Ovchinnikova G."/>
            <person name="Zeytun A."/>
            <person name="Lu M."/>
            <person name="Kyrpides N."/>
            <person name="Mavromatis K."/>
            <person name="Ivanova N."/>
            <person name="Brettin T."/>
            <person name="Detter J.C."/>
            <person name="Han C."/>
            <person name="Larimer F."/>
            <person name="Land M."/>
            <person name="Hauser L."/>
            <person name="Markowitz V."/>
            <person name="Cheng J.-F."/>
            <person name="Hugenholtz P."/>
            <person name="Woyke T."/>
            <person name="Wu D."/>
            <person name="Spring S."/>
            <person name="Schroeder M."/>
            <person name="Brambilla E."/>
            <person name="Klenk H.-P."/>
            <person name="Eisen J.A."/>
        </authorList>
    </citation>
    <scope>NUCLEOTIDE SEQUENCE [LARGE SCALE GENOMIC DNA]</scope>
    <source>
        <strain evidence="13">ATCC 49306 / DSM 6799 / DCB-1</strain>
    </source>
</reference>
<gene>
    <name evidence="12" type="ordered locus">Desti_2163</name>
</gene>
<dbReference type="eggNOG" id="COG0475">
    <property type="taxonomic scope" value="Bacteria"/>
</dbReference>
<dbReference type="PANTHER" id="PTHR43562">
    <property type="entry name" value="NAPA-TYPE SODIUM/HYDROGEN ANTIPORTER"/>
    <property type="match status" value="1"/>
</dbReference>
<evidence type="ECO:0000256" key="10">
    <source>
        <dbReference type="SAM" id="Phobius"/>
    </source>
</evidence>
<dbReference type="GO" id="GO:0015297">
    <property type="term" value="F:antiporter activity"/>
    <property type="evidence" value="ECO:0007669"/>
    <property type="project" value="UniProtKB-KW"/>
</dbReference>
<keyword evidence="2" id="KW-0813">Transport</keyword>
<keyword evidence="9" id="KW-0739">Sodium transport</keyword>
<feature type="transmembrane region" description="Helical" evidence="10">
    <location>
        <begin position="346"/>
        <end position="368"/>
    </location>
</feature>
<feature type="transmembrane region" description="Helical" evidence="10">
    <location>
        <begin position="172"/>
        <end position="195"/>
    </location>
</feature>
<dbReference type="GO" id="GO:1902600">
    <property type="term" value="P:proton transmembrane transport"/>
    <property type="evidence" value="ECO:0007669"/>
    <property type="project" value="InterPro"/>
</dbReference>
<evidence type="ECO:0000256" key="5">
    <source>
        <dbReference type="ARBA" id="ARBA00022989"/>
    </source>
</evidence>
<keyword evidence="13" id="KW-1185">Reference proteome</keyword>
<keyword evidence="3" id="KW-0050">Antiport</keyword>
<evidence type="ECO:0000256" key="7">
    <source>
        <dbReference type="ARBA" id="ARBA00023065"/>
    </source>
</evidence>